<dbReference type="InterPro" id="IPR036967">
    <property type="entry name" value="Ribosomal_uS11_sf"/>
</dbReference>
<accession>A0A0G1NGD4</accession>
<dbReference type="SUPFAM" id="SSF53137">
    <property type="entry name" value="Translational machinery components"/>
    <property type="match status" value="1"/>
</dbReference>
<gene>
    <name evidence="7" type="primary">rpsK</name>
    <name evidence="10" type="ORF">UX27_C0002G0021</name>
</gene>
<dbReference type="GO" id="GO:0006412">
    <property type="term" value="P:translation"/>
    <property type="evidence" value="ECO:0007669"/>
    <property type="project" value="UniProtKB-UniRule"/>
</dbReference>
<feature type="compositionally biased region" description="Basic and acidic residues" evidence="9">
    <location>
        <begin position="8"/>
        <end position="24"/>
    </location>
</feature>
<keyword evidence="2 7" id="KW-0699">rRNA-binding</keyword>
<dbReference type="NCBIfam" id="NF003698">
    <property type="entry name" value="PRK05309.1"/>
    <property type="match status" value="1"/>
</dbReference>
<comment type="similarity">
    <text evidence="1 7 8">Belongs to the universal ribosomal protein uS11 family.</text>
</comment>
<dbReference type="PIRSF" id="PIRSF002131">
    <property type="entry name" value="Ribosomal_S11"/>
    <property type="match status" value="1"/>
</dbReference>
<feature type="region of interest" description="Disordered" evidence="9">
    <location>
        <begin position="1"/>
        <end position="24"/>
    </location>
</feature>
<dbReference type="PROSITE" id="PS00054">
    <property type="entry name" value="RIBOSOMAL_S11"/>
    <property type="match status" value="1"/>
</dbReference>
<dbReference type="EMBL" id="LCLO01000002">
    <property type="protein sequence ID" value="KKU19604.1"/>
    <property type="molecule type" value="Genomic_DNA"/>
</dbReference>
<comment type="caution">
    <text evidence="10">The sequence shown here is derived from an EMBL/GenBank/DDBJ whole genome shotgun (WGS) entry which is preliminary data.</text>
</comment>
<organism evidence="10 11">
    <name type="scientific">Candidatus Azambacteria bacterium GW2011_GWA2_45_90</name>
    <dbReference type="NCBI Taxonomy" id="1618614"/>
    <lineage>
        <taxon>Bacteria</taxon>
        <taxon>Candidatus Azamiibacteriota</taxon>
    </lineage>
</organism>
<evidence type="ECO:0000313" key="11">
    <source>
        <dbReference type="Proteomes" id="UP000034644"/>
    </source>
</evidence>
<evidence type="ECO:0000313" key="10">
    <source>
        <dbReference type="EMBL" id="KKU19604.1"/>
    </source>
</evidence>
<evidence type="ECO:0000256" key="5">
    <source>
        <dbReference type="ARBA" id="ARBA00023274"/>
    </source>
</evidence>
<evidence type="ECO:0000256" key="3">
    <source>
        <dbReference type="ARBA" id="ARBA00022884"/>
    </source>
</evidence>
<keyword evidence="4 7" id="KW-0689">Ribosomal protein</keyword>
<dbReference type="Pfam" id="PF00411">
    <property type="entry name" value="Ribosomal_S11"/>
    <property type="match status" value="1"/>
</dbReference>
<dbReference type="InterPro" id="IPR019981">
    <property type="entry name" value="Ribosomal_uS11_bac-type"/>
</dbReference>
<dbReference type="Proteomes" id="UP000034644">
    <property type="component" value="Unassembled WGS sequence"/>
</dbReference>
<dbReference type="GO" id="GO:0019843">
    <property type="term" value="F:rRNA binding"/>
    <property type="evidence" value="ECO:0007669"/>
    <property type="project" value="UniProtKB-UniRule"/>
</dbReference>
<comment type="subunit">
    <text evidence="7">Part of the 30S ribosomal subunit. Interacts with proteins S7 and S18. Binds to IF-3.</text>
</comment>
<evidence type="ECO:0000256" key="6">
    <source>
        <dbReference type="ARBA" id="ARBA00035160"/>
    </source>
</evidence>
<dbReference type="PATRIC" id="fig|1618614.3.peg.36"/>
<keyword evidence="5 7" id="KW-0687">Ribonucleoprotein</keyword>
<dbReference type="NCBIfam" id="TIGR03632">
    <property type="entry name" value="uS11_bact"/>
    <property type="match status" value="1"/>
</dbReference>
<name>A0A0G1NGD4_9BACT</name>
<dbReference type="AlphaFoldDB" id="A0A0G1NGD4"/>
<dbReference type="GO" id="GO:1990904">
    <property type="term" value="C:ribonucleoprotein complex"/>
    <property type="evidence" value="ECO:0007669"/>
    <property type="project" value="UniProtKB-KW"/>
</dbReference>
<dbReference type="PANTHER" id="PTHR11759">
    <property type="entry name" value="40S RIBOSOMAL PROTEIN S14/30S RIBOSOMAL PROTEIN S11"/>
    <property type="match status" value="1"/>
</dbReference>
<comment type="function">
    <text evidence="7">Located on the platform of the 30S subunit, it bridges several disparate RNA helices of the 16S rRNA. Forms part of the Shine-Dalgarno cleft in the 70S ribosome.</text>
</comment>
<keyword evidence="3 7" id="KW-0694">RNA-binding</keyword>
<protein>
    <recommendedName>
        <fullName evidence="6 7">Small ribosomal subunit protein uS11</fullName>
    </recommendedName>
</protein>
<evidence type="ECO:0000256" key="9">
    <source>
        <dbReference type="SAM" id="MobiDB-lite"/>
    </source>
</evidence>
<evidence type="ECO:0000256" key="7">
    <source>
        <dbReference type="HAMAP-Rule" id="MF_01310"/>
    </source>
</evidence>
<proteinExistence type="inferred from homology"/>
<sequence length="149" mass="16136">MGKKKVAQKIEETPAEERKAPAEKAEVKISAKGKKIPKGNVYIQATYNNTIITICDLNGNVLAWASSGNLGFKGPRKATPFAASKVAETVIEKVRKVGMEDVSVFVRGIGSGRESAIRSIASRGLNIVFIKDMTPVPHNGCRSKKVRRV</sequence>
<dbReference type="InterPro" id="IPR018102">
    <property type="entry name" value="Ribosomal_uS11_CS"/>
</dbReference>
<evidence type="ECO:0000256" key="8">
    <source>
        <dbReference type="RuleBase" id="RU003629"/>
    </source>
</evidence>
<reference evidence="10 11" key="1">
    <citation type="journal article" date="2015" name="Nature">
        <title>rRNA introns, odd ribosomes, and small enigmatic genomes across a large radiation of phyla.</title>
        <authorList>
            <person name="Brown C.T."/>
            <person name="Hug L.A."/>
            <person name="Thomas B.C."/>
            <person name="Sharon I."/>
            <person name="Castelle C.J."/>
            <person name="Singh A."/>
            <person name="Wilkins M.J."/>
            <person name="Williams K.H."/>
            <person name="Banfield J.F."/>
        </authorList>
    </citation>
    <scope>NUCLEOTIDE SEQUENCE [LARGE SCALE GENOMIC DNA]</scope>
</reference>
<evidence type="ECO:0000256" key="1">
    <source>
        <dbReference type="ARBA" id="ARBA00006194"/>
    </source>
</evidence>
<evidence type="ECO:0000256" key="2">
    <source>
        <dbReference type="ARBA" id="ARBA00022730"/>
    </source>
</evidence>
<dbReference type="Gene3D" id="3.30.420.80">
    <property type="entry name" value="Ribosomal protein S11"/>
    <property type="match status" value="1"/>
</dbReference>
<dbReference type="HAMAP" id="MF_01310">
    <property type="entry name" value="Ribosomal_uS11"/>
    <property type="match status" value="1"/>
</dbReference>
<dbReference type="InterPro" id="IPR001971">
    <property type="entry name" value="Ribosomal_uS11"/>
</dbReference>
<evidence type="ECO:0000256" key="4">
    <source>
        <dbReference type="ARBA" id="ARBA00022980"/>
    </source>
</evidence>
<dbReference type="GO" id="GO:0003735">
    <property type="term" value="F:structural constituent of ribosome"/>
    <property type="evidence" value="ECO:0007669"/>
    <property type="project" value="InterPro"/>
</dbReference>
<dbReference type="GO" id="GO:0005840">
    <property type="term" value="C:ribosome"/>
    <property type="evidence" value="ECO:0007669"/>
    <property type="project" value="UniProtKB-KW"/>
</dbReference>